<sequence>MPKSKNLSEETRWAIITLHKYAGYTNSDIVKKLKCSFHTVEYTISKYLQTNEVKDRERSGRPPTLSENDPSYEIALQELKTHRTLTVEKLSQYLSQEKNIQITKSSLHRLIQKWGFHPVCFRKQPYLTEKHRDKRLRFSEVHLNDDFDNVVFSDEKIFIFSTEGFKVWKKSDEPPICSYTLQNPFKFMVWGGIWLGGRSELCFVDEKTNVDSLEYQNILWKYMIEPEKDKDKYFLQDNAKSHISKPTLDFLDNFEVRLVKDYPPMSPDINAIEKVWGWMVKDIKHKYPKNKEEFKEIIKSSWDSIPQTTIDAYINNTPNVIKEILDSEGGNTK</sequence>
<dbReference type="Pfam" id="PF01498">
    <property type="entry name" value="HTH_Tnp_Tc3_2"/>
    <property type="match status" value="1"/>
</dbReference>
<organism evidence="3">
    <name type="scientific">Sylvanvirus sp</name>
    <dbReference type="NCBI Taxonomy" id="2487774"/>
    <lineage>
        <taxon>Viruses</taxon>
    </lineage>
</organism>
<dbReference type="InterPro" id="IPR052338">
    <property type="entry name" value="Transposase_5"/>
</dbReference>
<dbReference type="PANTHER" id="PTHR23022:SF135">
    <property type="entry name" value="SI:DKEY-77F5.3"/>
    <property type="match status" value="1"/>
</dbReference>
<reference evidence="3" key="1">
    <citation type="submission" date="2018-10" db="EMBL/GenBank/DDBJ databases">
        <title>Hidden diversity of soil giant viruses.</title>
        <authorList>
            <person name="Schulz F."/>
            <person name="Alteio L."/>
            <person name="Goudeau D."/>
            <person name="Ryan E.M."/>
            <person name="Malmstrom R.R."/>
            <person name="Blanchard J."/>
            <person name="Woyke T."/>
        </authorList>
    </citation>
    <scope>NUCLEOTIDE SEQUENCE</scope>
    <source>
        <strain evidence="3">SYV1</strain>
    </source>
</reference>
<dbReference type="GO" id="GO:0015074">
    <property type="term" value="P:DNA integration"/>
    <property type="evidence" value="ECO:0007669"/>
    <property type="project" value="InterPro"/>
</dbReference>
<dbReference type="EMBL" id="MK072513">
    <property type="protein sequence ID" value="AYV86737.1"/>
    <property type="molecule type" value="Genomic_DNA"/>
</dbReference>
<proteinExistence type="predicted"/>
<dbReference type="Gene3D" id="1.10.10.10">
    <property type="entry name" value="Winged helix-like DNA-binding domain superfamily/Winged helix DNA-binding domain"/>
    <property type="match status" value="1"/>
</dbReference>
<dbReference type="NCBIfam" id="NF033545">
    <property type="entry name" value="transpos_IS630"/>
    <property type="match status" value="1"/>
</dbReference>
<dbReference type="SUPFAM" id="SSF46689">
    <property type="entry name" value="Homeodomain-like"/>
    <property type="match status" value="1"/>
</dbReference>
<dbReference type="GO" id="GO:0006313">
    <property type="term" value="P:DNA transposition"/>
    <property type="evidence" value="ECO:0007669"/>
    <property type="project" value="InterPro"/>
</dbReference>
<protein>
    <submittedName>
        <fullName evidence="3">Transposable element Tc1 transposase</fullName>
    </submittedName>
</protein>
<dbReference type="InterPro" id="IPR002492">
    <property type="entry name" value="Transposase_Tc1-like"/>
</dbReference>
<dbReference type="InterPro" id="IPR036388">
    <property type="entry name" value="WH-like_DNA-bd_sf"/>
</dbReference>
<dbReference type="Gene3D" id="3.30.420.10">
    <property type="entry name" value="Ribonuclease H-like superfamily/Ribonuclease H"/>
    <property type="match status" value="1"/>
</dbReference>
<dbReference type="InterPro" id="IPR009057">
    <property type="entry name" value="Homeodomain-like_sf"/>
</dbReference>
<feature type="domain" description="Transposase Tc1-like" evidence="1">
    <location>
        <begin position="77"/>
        <end position="144"/>
    </location>
</feature>
<dbReference type="PANTHER" id="PTHR23022">
    <property type="entry name" value="TRANSPOSABLE ELEMENT-RELATED"/>
    <property type="match status" value="1"/>
</dbReference>
<evidence type="ECO:0000313" key="3">
    <source>
        <dbReference type="EMBL" id="AYV86737.1"/>
    </source>
</evidence>
<dbReference type="InterPro" id="IPR038717">
    <property type="entry name" value="Tc1-like_DDE_dom"/>
</dbReference>
<dbReference type="InterPro" id="IPR047655">
    <property type="entry name" value="Transpos_IS630-like"/>
</dbReference>
<gene>
    <name evidence="3" type="ORF">Sylvanvirus7_35</name>
</gene>
<accession>A0A3G5AHR1</accession>
<dbReference type="Pfam" id="PF13358">
    <property type="entry name" value="DDE_3"/>
    <property type="match status" value="1"/>
</dbReference>
<dbReference type="GO" id="GO:0003677">
    <property type="term" value="F:DNA binding"/>
    <property type="evidence" value="ECO:0007669"/>
    <property type="project" value="InterPro"/>
</dbReference>
<dbReference type="InterPro" id="IPR036397">
    <property type="entry name" value="RNaseH_sf"/>
</dbReference>
<name>A0A3G5AHR1_9VIRU</name>
<evidence type="ECO:0000259" key="2">
    <source>
        <dbReference type="Pfam" id="PF13358"/>
    </source>
</evidence>
<evidence type="ECO:0000259" key="1">
    <source>
        <dbReference type="Pfam" id="PF01498"/>
    </source>
</evidence>
<feature type="domain" description="Tc1-like transposase DDE" evidence="2">
    <location>
        <begin position="150"/>
        <end position="294"/>
    </location>
</feature>